<evidence type="ECO:0000313" key="5">
    <source>
        <dbReference type="Proteomes" id="UP001152130"/>
    </source>
</evidence>
<dbReference type="PANTHER" id="PTHR48081:SF25">
    <property type="entry name" value="PUTATIVE (AFU_ORTHOLOGUE AFUA_3G11560)-RELATED"/>
    <property type="match status" value="1"/>
</dbReference>
<name>A0A9W8Q2D1_9HYPO</name>
<feature type="compositionally biased region" description="Basic and acidic residues" evidence="2">
    <location>
        <begin position="348"/>
        <end position="360"/>
    </location>
</feature>
<dbReference type="SUPFAM" id="SSF53474">
    <property type="entry name" value="alpha/beta-Hydrolases"/>
    <property type="match status" value="1"/>
</dbReference>
<feature type="region of interest" description="Disordered" evidence="2">
    <location>
        <begin position="330"/>
        <end position="360"/>
    </location>
</feature>
<proteinExistence type="predicted"/>
<evidence type="ECO:0000256" key="2">
    <source>
        <dbReference type="SAM" id="MobiDB-lite"/>
    </source>
</evidence>
<feature type="compositionally biased region" description="Polar residues" evidence="2">
    <location>
        <begin position="334"/>
        <end position="347"/>
    </location>
</feature>
<gene>
    <name evidence="4" type="ORF">NW766_000829</name>
</gene>
<reference evidence="4" key="1">
    <citation type="submission" date="2022-10" db="EMBL/GenBank/DDBJ databases">
        <title>Fusarium specimens isolated from Avocado Roots.</title>
        <authorList>
            <person name="Stajich J."/>
            <person name="Roper C."/>
            <person name="Heimlech-Rivalta G."/>
        </authorList>
    </citation>
    <scope>NUCLEOTIDE SEQUENCE</scope>
    <source>
        <strain evidence="4">CF00143</strain>
    </source>
</reference>
<dbReference type="Gene3D" id="3.40.50.1820">
    <property type="entry name" value="alpha/beta hydrolase"/>
    <property type="match status" value="1"/>
</dbReference>
<dbReference type="Proteomes" id="UP001152130">
    <property type="component" value="Unassembled WGS sequence"/>
</dbReference>
<dbReference type="GO" id="GO:0016787">
    <property type="term" value="F:hydrolase activity"/>
    <property type="evidence" value="ECO:0007669"/>
    <property type="project" value="UniProtKB-KW"/>
</dbReference>
<accession>A0A9W8Q2D1</accession>
<protein>
    <recommendedName>
        <fullName evidence="3">Alpha/beta hydrolase fold-3 domain-containing protein</fullName>
    </recommendedName>
</protein>
<evidence type="ECO:0000259" key="3">
    <source>
        <dbReference type="Pfam" id="PF07859"/>
    </source>
</evidence>
<dbReference type="EMBL" id="JAPDHF010000001">
    <property type="protein sequence ID" value="KAJ4024590.1"/>
    <property type="molecule type" value="Genomic_DNA"/>
</dbReference>
<evidence type="ECO:0000313" key="4">
    <source>
        <dbReference type="EMBL" id="KAJ4024590.1"/>
    </source>
</evidence>
<comment type="caution">
    <text evidence="4">The sequence shown here is derived from an EMBL/GenBank/DDBJ whole genome shotgun (WGS) entry which is preliminary data.</text>
</comment>
<dbReference type="InterPro" id="IPR029058">
    <property type="entry name" value="AB_hydrolase_fold"/>
</dbReference>
<dbReference type="OrthoDB" id="2152029at2759"/>
<sequence length="360" mass="41071">MATTPRLEEWMRLNKERLRHGYIWNEYVQDLYEFPKNFAPPRDLGDDIDIQRMDIHDWPLYRISCRPTPIRPGTMLYCHGGDFVNEIVSQHYRLAAQIARDAGMSVFIPIYPLVPRPTATFEKVVGELCDIVTQGYTEGRWYIDSIGGDSVGGTLAMLTMQRLIRTQSPFASNIKSLVLMSPLLDCNLNHRETIRLEANDPWLGIDGLVKACRQFNRWQVSGYENDIILDLSDPRASPLFGDISGLPPTLLLSGTRDMLCADARRLSARFRNGDTLENAQEWIAGSVELEGFKYVEAEDMVHVWPLMASPEGAEAREVIMEFLRTHRPMPPWLQEQNVQDQATGTDYHQTESDEAGPERI</sequence>
<organism evidence="4 5">
    <name type="scientific">Fusarium irregulare</name>
    <dbReference type="NCBI Taxonomy" id="2494466"/>
    <lineage>
        <taxon>Eukaryota</taxon>
        <taxon>Fungi</taxon>
        <taxon>Dikarya</taxon>
        <taxon>Ascomycota</taxon>
        <taxon>Pezizomycotina</taxon>
        <taxon>Sordariomycetes</taxon>
        <taxon>Hypocreomycetidae</taxon>
        <taxon>Hypocreales</taxon>
        <taxon>Nectriaceae</taxon>
        <taxon>Fusarium</taxon>
        <taxon>Fusarium incarnatum-equiseti species complex</taxon>
    </lineage>
</organism>
<dbReference type="AlphaFoldDB" id="A0A9W8Q2D1"/>
<dbReference type="PANTHER" id="PTHR48081">
    <property type="entry name" value="AB HYDROLASE SUPERFAMILY PROTEIN C4A8.06C"/>
    <property type="match status" value="1"/>
</dbReference>
<keyword evidence="1" id="KW-0378">Hydrolase</keyword>
<dbReference type="InterPro" id="IPR050300">
    <property type="entry name" value="GDXG_lipolytic_enzyme"/>
</dbReference>
<evidence type="ECO:0000256" key="1">
    <source>
        <dbReference type="ARBA" id="ARBA00022801"/>
    </source>
</evidence>
<dbReference type="InterPro" id="IPR013094">
    <property type="entry name" value="AB_hydrolase_3"/>
</dbReference>
<dbReference type="Pfam" id="PF07859">
    <property type="entry name" value="Abhydrolase_3"/>
    <property type="match status" value="1"/>
</dbReference>
<keyword evidence="5" id="KW-1185">Reference proteome</keyword>
<feature type="domain" description="Alpha/beta hydrolase fold-3" evidence="3">
    <location>
        <begin position="75"/>
        <end position="272"/>
    </location>
</feature>